<name>A0A1W5ZSD6_9BACI</name>
<evidence type="ECO:0000313" key="3">
    <source>
        <dbReference type="Proteomes" id="UP000192527"/>
    </source>
</evidence>
<organism evidence="2 3">
    <name type="scientific">Halobacillus mangrovi</name>
    <dbReference type="NCBI Taxonomy" id="402384"/>
    <lineage>
        <taxon>Bacteria</taxon>
        <taxon>Bacillati</taxon>
        <taxon>Bacillota</taxon>
        <taxon>Bacilli</taxon>
        <taxon>Bacillales</taxon>
        <taxon>Bacillaceae</taxon>
        <taxon>Halobacillus</taxon>
    </lineage>
</organism>
<sequence>MKLRTKTFISIASIGAALLIAILVFNYNSFEQTKRSCIENGGNPIVDKDFLSINWSVSCGMKG</sequence>
<dbReference type="KEGG" id="hmn:HM131_04920"/>
<keyword evidence="1" id="KW-1133">Transmembrane helix</keyword>
<keyword evidence="1" id="KW-0812">Transmembrane</keyword>
<evidence type="ECO:0000256" key="1">
    <source>
        <dbReference type="SAM" id="Phobius"/>
    </source>
</evidence>
<dbReference type="RefSeq" id="WP_085028528.1">
    <property type="nucleotide sequence ID" value="NZ_CP020772.1"/>
</dbReference>
<dbReference type="STRING" id="402384.HM131_04920"/>
<dbReference type="EMBL" id="CP020772">
    <property type="protein sequence ID" value="ARI76216.1"/>
    <property type="molecule type" value="Genomic_DNA"/>
</dbReference>
<feature type="transmembrane region" description="Helical" evidence="1">
    <location>
        <begin position="7"/>
        <end position="27"/>
    </location>
</feature>
<evidence type="ECO:0000313" key="2">
    <source>
        <dbReference type="EMBL" id="ARI76216.1"/>
    </source>
</evidence>
<dbReference type="Proteomes" id="UP000192527">
    <property type="component" value="Chromosome"/>
</dbReference>
<keyword evidence="3" id="KW-1185">Reference proteome</keyword>
<accession>A0A1W5ZSD6</accession>
<gene>
    <name evidence="2" type="ORF">HM131_04920</name>
</gene>
<keyword evidence="1" id="KW-0472">Membrane</keyword>
<protein>
    <submittedName>
        <fullName evidence="2">Uncharacterized protein</fullName>
    </submittedName>
</protein>
<reference evidence="2 3" key="1">
    <citation type="submission" date="2017-04" db="EMBL/GenBank/DDBJ databases">
        <title>The whole genome sequencing and assembly of Halobacillus mangrovi strain.</title>
        <authorList>
            <person name="Lee S.-J."/>
            <person name="Park M.-K."/>
            <person name="Kim J.-Y."/>
            <person name="Lee Y.-J."/>
            <person name="Yi H."/>
            <person name="Bahn Y.-S."/>
            <person name="Kim J.F."/>
            <person name="Lee D.-W."/>
        </authorList>
    </citation>
    <scope>NUCLEOTIDE SEQUENCE [LARGE SCALE GENOMIC DNA]</scope>
    <source>
        <strain evidence="2 3">KTB 131</strain>
    </source>
</reference>
<proteinExistence type="predicted"/>
<dbReference type="AlphaFoldDB" id="A0A1W5ZSD6"/>
<dbReference type="OrthoDB" id="2939251at2"/>